<evidence type="ECO:0000313" key="3">
    <source>
        <dbReference type="Proteomes" id="UP001279734"/>
    </source>
</evidence>
<comment type="caution">
    <text evidence="2">The sequence shown here is derived from an EMBL/GenBank/DDBJ whole genome shotgun (WGS) entry which is preliminary data.</text>
</comment>
<name>A0AAD3P849_NEPGR</name>
<organism evidence="2 3">
    <name type="scientific">Nepenthes gracilis</name>
    <name type="common">Slender pitcher plant</name>
    <dbReference type="NCBI Taxonomy" id="150966"/>
    <lineage>
        <taxon>Eukaryota</taxon>
        <taxon>Viridiplantae</taxon>
        <taxon>Streptophyta</taxon>
        <taxon>Embryophyta</taxon>
        <taxon>Tracheophyta</taxon>
        <taxon>Spermatophyta</taxon>
        <taxon>Magnoliopsida</taxon>
        <taxon>eudicotyledons</taxon>
        <taxon>Gunneridae</taxon>
        <taxon>Pentapetalae</taxon>
        <taxon>Caryophyllales</taxon>
        <taxon>Nepenthaceae</taxon>
        <taxon>Nepenthes</taxon>
    </lineage>
</organism>
<protein>
    <submittedName>
        <fullName evidence="2">Uncharacterized protein</fullName>
    </submittedName>
</protein>
<reference evidence="2" key="1">
    <citation type="submission" date="2023-05" db="EMBL/GenBank/DDBJ databases">
        <title>Nepenthes gracilis genome sequencing.</title>
        <authorList>
            <person name="Fukushima K."/>
        </authorList>
    </citation>
    <scope>NUCLEOTIDE SEQUENCE</scope>
    <source>
        <strain evidence="2">SING2019-196</strain>
    </source>
</reference>
<keyword evidence="3" id="KW-1185">Reference proteome</keyword>
<dbReference type="EMBL" id="BSYO01000002">
    <property type="protein sequence ID" value="GMH00775.1"/>
    <property type="molecule type" value="Genomic_DNA"/>
</dbReference>
<feature type="transmembrane region" description="Helical" evidence="1">
    <location>
        <begin position="72"/>
        <end position="91"/>
    </location>
</feature>
<dbReference type="AlphaFoldDB" id="A0AAD3P849"/>
<keyword evidence="1" id="KW-0472">Membrane</keyword>
<sequence>MMVFAEELLSVYTLLGLALERVPLAKLRKLQIFLCFQMSAAGLQHVGLIAYAGSAPSCSADVAIAAEYLAQLALSVLRFAYIGCLLLLYYFHNFLWINELDAMLILVPEALLSQAGAGVESITGDELFI</sequence>
<keyword evidence="1" id="KW-0812">Transmembrane</keyword>
<dbReference type="Proteomes" id="UP001279734">
    <property type="component" value="Unassembled WGS sequence"/>
</dbReference>
<accession>A0AAD3P849</accession>
<gene>
    <name evidence="2" type="ORF">Nepgr_002614</name>
</gene>
<evidence type="ECO:0000313" key="2">
    <source>
        <dbReference type="EMBL" id="GMH00775.1"/>
    </source>
</evidence>
<evidence type="ECO:0000256" key="1">
    <source>
        <dbReference type="SAM" id="Phobius"/>
    </source>
</evidence>
<keyword evidence="1" id="KW-1133">Transmembrane helix</keyword>
<proteinExistence type="predicted"/>
<feature type="transmembrane region" description="Helical" evidence="1">
    <location>
        <begin position="30"/>
        <end position="52"/>
    </location>
</feature>